<dbReference type="EMBL" id="CM032188">
    <property type="protein sequence ID" value="KAG7088884.1"/>
    <property type="molecule type" value="Genomic_DNA"/>
</dbReference>
<feature type="compositionally biased region" description="Basic and acidic residues" evidence="2">
    <location>
        <begin position="121"/>
        <end position="131"/>
    </location>
</feature>
<dbReference type="Pfam" id="PF05670">
    <property type="entry name" value="NFACT-R_1"/>
    <property type="match status" value="1"/>
</dbReference>
<dbReference type="InterPro" id="IPR008532">
    <property type="entry name" value="NFACT_RNA-bd"/>
</dbReference>
<evidence type="ECO:0000313" key="4">
    <source>
        <dbReference type="EMBL" id="KAG7088884.1"/>
    </source>
</evidence>
<sequence length="161" mass="18338">MPENMTWEAIPEALLTDCAQLVKANSIEGNKKENLTVIYTPADNLKKTGDMAVGQVSFHSDKRVKRVHIAKRENPIVNRLNKTKIEKEVDHEQERVDRIKKETALRRAAAAERQKAEMELARQREAEKAARSYDSLFSGEGVEDDGTTPRKTGRELEEDFM</sequence>
<dbReference type="OrthoDB" id="200398at2759"/>
<dbReference type="PANTHER" id="PTHR13049:SF2">
    <property type="entry name" value="COILED-COIL DOMAIN-CONTAINING PROTEIN 25"/>
    <property type="match status" value="1"/>
</dbReference>
<keyword evidence="5" id="KW-1185">Reference proteome</keyword>
<comment type="caution">
    <text evidence="4">The sequence shown here is derived from an EMBL/GenBank/DDBJ whole genome shotgun (WGS) entry which is preliminary data.</text>
</comment>
<gene>
    <name evidence="4" type="ORF">E1B28_012831</name>
</gene>
<name>A0A9P7RSE5_9AGAR</name>
<accession>A0A9P7RSE5</accession>
<evidence type="ECO:0000313" key="5">
    <source>
        <dbReference type="Proteomes" id="UP001049176"/>
    </source>
</evidence>
<feature type="domain" description="NFACT RNA-binding" evidence="3">
    <location>
        <begin position="8"/>
        <end position="59"/>
    </location>
</feature>
<dbReference type="GeneID" id="66081906"/>
<dbReference type="PANTHER" id="PTHR13049">
    <property type="entry name" value="DUF814-RELATED"/>
    <property type="match status" value="1"/>
</dbReference>
<comment type="similarity">
    <text evidence="1">Belongs to the CCDC25 family.</text>
</comment>
<dbReference type="AlphaFoldDB" id="A0A9P7RSE5"/>
<evidence type="ECO:0000256" key="2">
    <source>
        <dbReference type="SAM" id="MobiDB-lite"/>
    </source>
</evidence>
<dbReference type="RefSeq" id="XP_043005355.1">
    <property type="nucleotide sequence ID" value="XM_043157985.1"/>
</dbReference>
<evidence type="ECO:0000256" key="1">
    <source>
        <dbReference type="ARBA" id="ARBA00008998"/>
    </source>
</evidence>
<organism evidence="4 5">
    <name type="scientific">Marasmius oreades</name>
    <name type="common">fairy-ring Marasmius</name>
    <dbReference type="NCBI Taxonomy" id="181124"/>
    <lineage>
        <taxon>Eukaryota</taxon>
        <taxon>Fungi</taxon>
        <taxon>Dikarya</taxon>
        <taxon>Basidiomycota</taxon>
        <taxon>Agaricomycotina</taxon>
        <taxon>Agaricomycetes</taxon>
        <taxon>Agaricomycetidae</taxon>
        <taxon>Agaricales</taxon>
        <taxon>Marasmiineae</taxon>
        <taxon>Marasmiaceae</taxon>
        <taxon>Marasmius</taxon>
    </lineage>
</organism>
<feature type="region of interest" description="Disordered" evidence="2">
    <location>
        <begin position="121"/>
        <end position="161"/>
    </location>
</feature>
<protein>
    <recommendedName>
        <fullName evidence="3">NFACT RNA-binding domain-containing protein</fullName>
    </recommendedName>
</protein>
<evidence type="ECO:0000259" key="3">
    <source>
        <dbReference type="Pfam" id="PF05670"/>
    </source>
</evidence>
<dbReference type="InterPro" id="IPR039730">
    <property type="entry name" value="Jlp2/Ccd25"/>
</dbReference>
<dbReference type="Proteomes" id="UP001049176">
    <property type="component" value="Chromosome 8"/>
</dbReference>
<reference evidence="4" key="1">
    <citation type="journal article" date="2021" name="Genome Biol. Evol.">
        <title>The assembled and annotated genome of the fairy-ring fungus Marasmius oreades.</title>
        <authorList>
            <person name="Hiltunen M."/>
            <person name="Ament-Velasquez S.L."/>
            <person name="Johannesson H."/>
        </authorList>
    </citation>
    <scope>NUCLEOTIDE SEQUENCE</scope>
    <source>
        <strain evidence="4">03SP1</strain>
    </source>
</reference>
<proteinExistence type="inferred from homology"/>